<evidence type="ECO:0000313" key="5">
    <source>
        <dbReference type="EMBL" id="CAG1832596.1"/>
    </source>
</evidence>
<dbReference type="Pfam" id="PF25772">
    <property type="entry name" value="HEAT_RRP12_N"/>
    <property type="match status" value="1"/>
</dbReference>
<evidence type="ECO:0000256" key="2">
    <source>
        <dbReference type="SAM" id="MobiDB-lite"/>
    </source>
</evidence>
<dbReference type="Pfam" id="PF08161">
    <property type="entry name" value="RRP12_HEAT"/>
    <property type="match status" value="1"/>
</dbReference>
<reference evidence="5" key="1">
    <citation type="submission" date="2021-03" db="EMBL/GenBank/DDBJ databases">
        <authorList>
            <consortium name="Genoscope - CEA"/>
            <person name="William W."/>
        </authorList>
    </citation>
    <scope>NUCLEOTIDE SEQUENCE</scope>
    <source>
        <strain evidence="5">Doubled-haploid Pahang</strain>
    </source>
</reference>
<gene>
    <name evidence="5" type="ORF">GSMUA_85160.1</name>
</gene>
<dbReference type="Gene3D" id="1.25.10.10">
    <property type="entry name" value="Leucine-rich Repeat Variant"/>
    <property type="match status" value="1"/>
</dbReference>
<dbReference type="EMBL" id="HG996472">
    <property type="protein sequence ID" value="CAG1832596.1"/>
    <property type="molecule type" value="Genomic_DNA"/>
</dbReference>
<name>A0A8D6ZMX8_MUSAM</name>
<dbReference type="InterPro" id="IPR012978">
    <property type="entry name" value="HEAT_RRP12"/>
</dbReference>
<dbReference type="InterPro" id="IPR011989">
    <property type="entry name" value="ARM-like"/>
</dbReference>
<feature type="domain" description="RRP12 N-terminal HEAT" evidence="4">
    <location>
        <begin position="28"/>
        <end position="295"/>
    </location>
</feature>
<organism evidence="5">
    <name type="scientific">Musa acuminata subsp. malaccensis</name>
    <name type="common">Wild banana</name>
    <name type="synonym">Musa malaccensis</name>
    <dbReference type="NCBI Taxonomy" id="214687"/>
    <lineage>
        <taxon>Eukaryota</taxon>
        <taxon>Viridiplantae</taxon>
        <taxon>Streptophyta</taxon>
        <taxon>Embryophyta</taxon>
        <taxon>Tracheophyta</taxon>
        <taxon>Spermatophyta</taxon>
        <taxon>Magnoliopsida</taxon>
        <taxon>Liliopsida</taxon>
        <taxon>Zingiberales</taxon>
        <taxon>Musaceae</taxon>
        <taxon>Musa</taxon>
    </lineage>
</organism>
<feature type="region of interest" description="Disordered" evidence="2">
    <location>
        <begin position="1137"/>
        <end position="1199"/>
    </location>
</feature>
<evidence type="ECO:0000256" key="1">
    <source>
        <dbReference type="ARBA" id="ARBA00007690"/>
    </source>
</evidence>
<dbReference type="SUPFAM" id="SSF48371">
    <property type="entry name" value="ARM repeat"/>
    <property type="match status" value="1"/>
</dbReference>
<feature type="compositionally biased region" description="Low complexity" evidence="2">
    <location>
        <begin position="1270"/>
        <end position="1281"/>
    </location>
</feature>
<accession>A0A8D6ZMX8</accession>
<evidence type="ECO:0000259" key="4">
    <source>
        <dbReference type="Pfam" id="PF25772"/>
    </source>
</evidence>
<feature type="domain" description="RRP12 HEAT" evidence="3">
    <location>
        <begin position="361"/>
        <end position="659"/>
    </location>
</feature>
<feature type="compositionally biased region" description="Basic and acidic residues" evidence="2">
    <location>
        <begin position="1156"/>
        <end position="1185"/>
    </location>
</feature>
<proteinExistence type="inferred from homology"/>
<evidence type="ECO:0000259" key="3">
    <source>
        <dbReference type="Pfam" id="PF08161"/>
    </source>
</evidence>
<dbReference type="InterPro" id="IPR016024">
    <property type="entry name" value="ARM-type_fold"/>
</dbReference>
<protein>
    <submittedName>
        <fullName evidence="5">(wild Malaysian banana) hypothetical protein</fullName>
    </submittedName>
</protein>
<dbReference type="PANTHER" id="PTHR48445:SF1">
    <property type="entry name" value="OS02G0782100 PROTEIN"/>
    <property type="match status" value="1"/>
</dbReference>
<sequence length="1289" mass="143583">MEALAMEFDLLFVAVDDDTASGVCCGDIDGDDIAAGVLARFQSSAREDHQHLCATVAAMTQALKDQGLPLTSVAYFGATASSLDRLSRDPASGSDPAAASLLFFLALALPRVPRSVVRSRWTEVSDTLVRILGFDSLPPGCVRSGLRCASYFLVVGDMTDWSALSPLYGVLLCFVTDERPKVRKECHSCLSGVLRSFQNLAVLMPASEDITAIFERFLLLAGGSSADSSPSDCSRGAMQVLYIFNAMKDCLPLMAAKHMNTILKYCNRLLELQQLIVTRCIMEILHALCSSPTVELSPELLQNLFCSLALSVSDNEKSPDQMASTARLLYVGTRKIYDLNKQICIVTLPVIFNALGDILASEHEEAMFSAIEALKGLIRACVDESLIEQGVDQIKTTDGELRKSGPTVIEKICATIEGFLGYRYNAVWDMSFQVLSTAFSQLGESSYYLMAGAVKSLADMQNLSDEDFSFRKQLHECLGSAISAMGPEKFLHILPLNLDVEDVSDANVWLLPILKQHVVGARLSFFLEHILVMVKHIKQKSLKLETEGWIFSARSTEGLVYTLWSLLPAFCNYPIDIDCGFNAIQKELCNALREEPDLRGIICSSLQILIRQNSDIISDKSTVPDGKIRNHYSRRQSEENLKTIHSFAPEFFSVLSEAFLTSSHDSGGYLQATIHDFANIADNKVVKKVFMGAMHKLLKVTQEAVKAKQPNGSGTMLIDGASNEASLSHARWALLLELAVSLLPGLGVKEIDFLFSVIKPALQDEEGILQKKAYKILSIILKEHGHNLWNNLDELLELMIASLSSCHFAANRQRLDCLYILIVSMSKDSFDHKRRNIISSFLTEIILGLKEVNRKTRNKAYDLLVEIGHACEDEERGGRKENLLQFFNLIAGGLAGETPHMISAAVKGLACLAYEFSDLIGPAYNLLPSVFLLLQRKNREIFKAILGLIKVLVVKSDDDGIQMHLKTIVEGLFKRQDDTNNHFKAKVKLLLEMLVRKCGFDAVRAVMPEEHMKLLTNIRKIKERKERKAKSEDGESLASRTSISRHSKWNHSRIFSESGDEDMDDDSDAELAVAKTTYGRQTKAFARSSMRSLSVRSIRKRQAAKSLPEDFLDQFEDDPLDLLDRQKTRLALRSVTHLKRKQTSTDEPEIGADGRLIVREDSFKPKREKSLSSENDLDTRSHSDNRSVSSSLAMTRKKRRKTTDSGWVYAGSEYTSKRAGGDVKKKDKLEPYSYWRLDRKLLNRRAERKAVARKGMARVLMSSKRLEGKSASSALSLQGLSLDKKQKGR</sequence>
<dbReference type="PANTHER" id="PTHR48445">
    <property type="entry name" value="OS02G0782100 PROTEIN"/>
    <property type="match status" value="1"/>
</dbReference>
<feature type="region of interest" description="Disordered" evidence="2">
    <location>
        <begin position="1267"/>
        <end position="1289"/>
    </location>
</feature>
<dbReference type="InterPro" id="IPR057860">
    <property type="entry name" value="HEAT_RRP12_N"/>
</dbReference>
<comment type="similarity">
    <text evidence="1">Belongs to the RRP12 family.</text>
</comment>